<dbReference type="PANTHER" id="PTHR45947:SF13">
    <property type="entry name" value="TRANSFERASE"/>
    <property type="match status" value="1"/>
</dbReference>
<keyword evidence="3" id="KW-0328">Glycosyltransferase</keyword>
<keyword evidence="3" id="KW-0808">Transferase</keyword>
<dbReference type="EC" id="2.4.-.-" evidence="3"/>
<dbReference type="SUPFAM" id="SSF53756">
    <property type="entry name" value="UDP-Glycosyltransferase/glycogen phosphorylase"/>
    <property type="match status" value="1"/>
</dbReference>
<feature type="domain" description="Glycosyl transferase family 1" evidence="1">
    <location>
        <begin position="225"/>
        <end position="365"/>
    </location>
</feature>
<keyword evidence="4" id="KW-1185">Reference proteome</keyword>
<reference evidence="3" key="1">
    <citation type="submission" date="2022-05" db="EMBL/GenBank/DDBJ databases">
        <title>Schlegelella sp. nov., isolated from mangrove soil.</title>
        <authorList>
            <person name="Liu Y."/>
            <person name="Ge X."/>
            <person name="Liu W."/>
        </authorList>
    </citation>
    <scope>NUCLEOTIDE SEQUENCE</scope>
    <source>
        <strain evidence="3">S2-27</strain>
    </source>
</reference>
<feature type="domain" description="Glycosyltransferase subfamily 4-like N-terminal" evidence="2">
    <location>
        <begin position="35"/>
        <end position="208"/>
    </location>
</feature>
<comment type="caution">
    <text evidence="3">The sequence shown here is derived from an EMBL/GenBank/DDBJ whole genome shotgun (WGS) entry which is preliminary data.</text>
</comment>
<dbReference type="Gene3D" id="3.40.50.2000">
    <property type="entry name" value="Glycogen Phosphorylase B"/>
    <property type="match status" value="2"/>
</dbReference>
<name>A0ABT0YRG5_9BURK</name>
<evidence type="ECO:0000259" key="2">
    <source>
        <dbReference type="Pfam" id="PF13579"/>
    </source>
</evidence>
<evidence type="ECO:0000259" key="1">
    <source>
        <dbReference type="Pfam" id="PF00534"/>
    </source>
</evidence>
<accession>A0ABT0YRG5</accession>
<proteinExistence type="predicted"/>
<organism evidence="3 4">
    <name type="scientific">Caldimonas mangrovi</name>
    <dbReference type="NCBI Taxonomy" id="2944811"/>
    <lineage>
        <taxon>Bacteria</taxon>
        <taxon>Pseudomonadati</taxon>
        <taxon>Pseudomonadota</taxon>
        <taxon>Betaproteobacteria</taxon>
        <taxon>Burkholderiales</taxon>
        <taxon>Sphaerotilaceae</taxon>
        <taxon>Caldimonas</taxon>
    </lineage>
</organism>
<evidence type="ECO:0000313" key="4">
    <source>
        <dbReference type="Proteomes" id="UP001165541"/>
    </source>
</evidence>
<dbReference type="GO" id="GO:0016757">
    <property type="term" value="F:glycosyltransferase activity"/>
    <property type="evidence" value="ECO:0007669"/>
    <property type="project" value="UniProtKB-KW"/>
</dbReference>
<dbReference type="PANTHER" id="PTHR45947">
    <property type="entry name" value="SULFOQUINOVOSYL TRANSFERASE SQD2"/>
    <property type="match status" value="1"/>
</dbReference>
<dbReference type="InterPro" id="IPR050194">
    <property type="entry name" value="Glycosyltransferase_grp1"/>
</dbReference>
<dbReference type="Pfam" id="PF13579">
    <property type="entry name" value="Glyco_trans_4_4"/>
    <property type="match status" value="1"/>
</dbReference>
<dbReference type="Proteomes" id="UP001165541">
    <property type="component" value="Unassembled WGS sequence"/>
</dbReference>
<gene>
    <name evidence="3" type="ORF">M8A51_17525</name>
</gene>
<evidence type="ECO:0000313" key="3">
    <source>
        <dbReference type="EMBL" id="MCM5681330.1"/>
    </source>
</evidence>
<dbReference type="InterPro" id="IPR028098">
    <property type="entry name" value="Glyco_trans_4-like_N"/>
</dbReference>
<dbReference type="EMBL" id="JAMKFE010000011">
    <property type="protein sequence ID" value="MCM5681330.1"/>
    <property type="molecule type" value="Genomic_DNA"/>
</dbReference>
<dbReference type="RefSeq" id="WP_251779816.1">
    <property type="nucleotide sequence ID" value="NZ_JAMKFE010000011.1"/>
</dbReference>
<protein>
    <submittedName>
        <fullName evidence="3">Glycosyltransferase</fullName>
        <ecNumber evidence="3">2.4.-.-</ecNumber>
    </submittedName>
</protein>
<dbReference type="Pfam" id="PF00534">
    <property type="entry name" value="Glycos_transf_1"/>
    <property type="match status" value="1"/>
</dbReference>
<sequence length="400" mass="44175">MSASRNEGLAARVLMVHNAYQQRGGEDSVCDAEFALLAAHGHAVQLFSRHNDDIAGQSRVALAAQTVWSTRTTDELARVIDDFRPDVIHAHNTFPLISPSLYWAADRAGVPVVQTLHNFRLMCPQAMLLREGRVCEDCVGRLPWRGVVRGCYRGSVAQSGVLAGTVTLHRALGTYQNKVTRYIALNRFCRDKFVQGGLPADRIRIKPNFIESHDRPAWAHRHGGLFVGRLSAEKGLDVLAGAVGHLGRNPVSVVGGGELTPLAIEAFGERYLGFRQIEDILALMRDALYLVVPSIWYENFPRTIVEAFSCGLPVIASRIGALAEIVTDGVTGLLFEPGDAEDLARKLQWAEDHPEAMCEMGRAARAAYDSHYTPERNYQQLMEIYVDAIEHVRQGARQVA</sequence>
<dbReference type="InterPro" id="IPR001296">
    <property type="entry name" value="Glyco_trans_1"/>
</dbReference>